<keyword evidence="2" id="KW-0732">Signal</keyword>
<dbReference type="Pfam" id="PF03640">
    <property type="entry name" value="Lipoprotein_15"/>
    <property type="match status" value="2"/>
</dbReference>
<dbReference type="PROSITE" id="PS51257">
    <property type="entry name" value="PROKAR_LIPOPROTEIN"/>
    <property type="match status" value="1"/>
</dbReference>
<dbReference type="Proteomes" id="UP000182915">
    <property type="component" value="Chromosome I"/>
</dbReference>
<evidence type="ECO:0008006" key="5">
    <source>
        <dbReference type="Google" id="ProtNLM"/>
    </source>
</evidence>
<proteinExistence type="predicted"/>
<reference evidence="4" key="1">
    <citation type="submission" date="2016-10" db="EMBL/GenBank/DDBJ databases">
        <authorList>
            <person name="Varghese N."/>
            <person name="Submissions S."/>
        </authorList>
    </citation>
    <scope>NUCLEOTIDE SEQUENCE [LARGE SCALE GENOMIC DNA]</scope>
    <source>
        <strain evidence="4">DSM 45405</strain>
    </source>
</reference>
<dbReference type="RefSeq" id="WP_083406342.1">
    <property type="nucleotide sequence ID" value="NZ_LT629971.1"/>
</dbReference>
<evidence type="ECO:0000256" key="2">
    <source>
        <dbReference type="SAM" id="SignalP"/>
    </source>
</evidence>
<dbReference type="PANTHER" id="PTHR39335">
    <property type="entry name" value="BLL4220 PROTEIN"/>
    <property type="match status" value="1"/>
</dbReference>
<dbReference type="PANTHER" id="PTHR39335:SF1">
    <property type="entry name" value="BLL4220 PROTEIN"/>
    <property type="match status" value="1"/>
</dbReference>
<dbReference type="GO" id="GO:0043448">
    <property type="term" value="P:alkane catabolic process"/>
    <property type="evidence" value="ECO:0007669"/>
    <property type="project" value="TreeGrafter"/>
</dbReference>
<sequence>MLRPTAAGSVLVLGVLALTGCAAVENQNANSSDATSTQSPVTAPRTEPLTAAPNPPPSTEQIPPTGDVSLAIEDRGDLGEIIVDSSGRTVYAFSKDPANEPTCYGDCAATWMPLLSDSDPAGGIGIDAAAAKTTARRDGGSQVTYRGIPLYRYAGDTLDIDANGQGLDMFGGEWRVLTKAGRPLG</sequence>
<name>A0A1H6J2A7_MYCRU</name>
<evidence type="ECO:0000313" key="4">
    <source>
        <dbReference type="Proteomes" id="UP000182915"/>
    </source>
</evidence>
<accession>A0A1H6J2A7</accession>
<organism evidence="3 4">
    <name type="scientific">Mycolicibacterium rutilum</name>
    <name type="common">Mycobacterium rutilum</name>
    <dbReference type="NCBI Taxonomy" id="370526"/>
    <lineage>
        <taxon>Bacteria</taxon>
        <taxon>Bacillati</taxon>
        <taxon>Actinomycetota</taxon>
        <taxon>Actinomycetes</taxon>
        <taxon>Mycobacteriales</taxon>
        <taxon>Mycobacteriaceae</taxon>
        <taxon>Mycolicibacterium</taxon>
    </lineage>
</organism>
<feature type="compositionally biased region" description="Polar residues" evidence="1">
    <location>
        <begin position="29"/>
        <end position="41"/>
    </location>
</feature>
<dbReference type="STRING" id="370526.SAMN04489835_1122"/>
<keyword evidence="4" id="KW-1185">Reference proteome</keyword>
<evidence type="ECO:0000313" key="3">
    <source>
        <dbReference type="EMBL" id="SEH53579.1"/>
    </source>
</evidence>
<dbReference type="EMBL" id="LT629971">
    <property type="protein sequence ID" value="SEH53579.1"/>
    <property type="molecule type" value="Genomic_DNA"/>
</dbReference>
<feature type="chain" id="PRO_5039409975" description="Lipoprotein with Yx(FWY)xxD motif" evidence="2">
    <location>
        <begin position="23"/>
        <end position="185"/>
    </location>
</feature>
<dbReference type="AlphaFoldDB" id="A0A1H6J2A7"/>
<feature type="signal peptide" evidence="2">
    <location>
        <begin position="1"/>
        <end position="22"/>
    </location>
</feature>
<gene>
    <name evidence="3" type="ORF">SAMN04489835_1122</name>
</gene>
<feature type="region of interest" description="Disordered" evidence="1">
    <location>
        <begin position="29"/>
        <end position="67"/>
    </location>
</feature>
<evidence type="ECO:0000256" key="1">
    <source>
        <dbReference type="SAM" id="MobiDB-lite"/>
    </source>
</evidence>
<protein>
    <recommendedName>
        <fullName evidence="5">Lipoprotein with Yx(FWY)xxD motif</fullName>
    </recommendedName>
</protein>
<dbReference type="OrthoDB" id="597632at2"/>
<dbReference type="InterPro" id="IPR005297">
    <property type="entry name" value="Lipoprotein_repeat"/>
</dbReference>